<keyword evidence="5" id="KW-0472">Membrane</keyword>
<evidence type="ECO:0000256" key="5">
    <source>
        <dbReference type="SAM" id="Phobius"/>
    </source>
</evidence>
<sequence>MFGIKKNKTDGQELDENWECNTVRKLALASLEEQRRTRRWGIFFKFLAFAYLFVLLLMMNPDWSATKKDGDKKHTALVDVSGIISNDADASADNIVTALREAFEDDNTAGVILRINSPGGSPVQSAYINDEIHRLREKYEDIPLYAVISDLCASGGYYIAAGADKIYANKSSLVGSIGVIMNGFGFVDSMEKLGVQRRLHTAGEHKGFLDPFSPENPAEVAHVEKVLEQLHQQFIDVVKKGRGERLKDNDKVFSGLIWSGEEALAMGLVDDFASSSYVAREVIKAEDIVDFSVSKTYLEKLTERLGASVATHLSSQFGLSGALR</sequence>
<keyword evidence="5" id="KW-1133">Transmembrane helix</keyword>
<dbReference type="GO" id="GO:0008236">
    <property type="term" value="F:serine-type peptidase activity"/>
    <property type="evidence" value="ECO:0007669"/>
    <property type="project" value="UniProtKB-KW"/>
</dbReference>
<organism evidence="7 8">
    <name type="scientific">Candidatus Venteria ishoeyi</name>
    <dbReference type="NCBI Taxonomy" id="1899563"/>
    <lineage>
        <taxon>Bacteria</taxon>
        <taxon>Pseudomonadati</taxon>
        <taxon>Pseudomonadota</taxon>
        <taxon>Gammaproteobacteria</taxon>
        <taxon>Thiotrichales</taxon>
        <taxon>Thiotrichaceae</taxon>
        <taxon>Venteria</taxon>
    </lineage>
</organism>
<proteinExistence type="inferred from homology"/>
<dbReference type="InterPro" id="IPR047272">
    <property type="entry name" value="S49_SppA_C"/>
</dbReference>
<feature type="domain" description="Peptidase S49" evidence="6">
    <location>
        <begin position="138"/>
        <end position="284"/>
    </location>
</feature>
<dbReference type="SUPFAM" id="SSF52096">
    <property type="entry name" value="ClpP/crotonase"/>
    <property type="match status" value="1"/>
</dbReference>
<evidence type="ECO:0000256" key="3">
    <source>
        <dbReference type="ARBA" id="ARBA00022801"/>
    </source>
</evidence>
<dbReference type="RefSeq" id="WP_103921250.1">
    <property type="nucleotide sequence ID" value="NZ_FMSV02000537.1"/>
</dbReference>
<evidence type="ECO:0000313" key="8">
    <source>
        <dbReference type="Proteomes" id="UP000236724"/>
    </source>
</evidence>
<evidence type="ECO:0000256" key="1">
    <source>
        <dbReference type="ARBA" id="ARBA00008683"/>
    </source>
</evidence>
<keyword evidence="5" id="KW-0812">Transmembrane</keyword>
<keyword evidence="4" id="KW-0720">Serine protease</keyword>
<evidence type="ECO:0000313" key="7">
    <source>
        <dbReference type="EMBL" id="SEH07613.1"/>
    </source>
</evidence>
<comment type="similarity">
    <text evidence="1">Belongs to the peptidase S49 family.</text>
</comment>
<dbReference type="PANTHER" id="PTHR42987:SF8">
    <property type="entry name" value="PROTEINASE"/>
    <property type="match status" value="1"/>
</dbReference>
<evidence type="ECO:0000256" key="2">
    <source>
        <dbReference type="ARBA" id="ARBA00022670"/>
    </source>
</evidence>
<dbReference type="Gene3D" id="3.90.226.10">
    <property type="entry name" value="2-enoyl-CoA Hydratase, Chain A, domain 1"/>
    <property type="match status" value="1"/>
</dbReference>
<keyword evidence="2" id="KW-0645">Protease</keyword>
<keyword evidence="3 7" id="KW-0378">Hydrolase</keyword>
<dbReference type="EC" id="3.4.21.-" evidence="7"/>
<name>A0A1H6FD91_9GAMM</name>
<protein>
    <submittedName>
        <fullName evidence="7">Putative signal peptide peptidase SppA</fullName>
        <ecNumber evidence="7">3.4.21.-</ecNumber>
    </submittedName>
</protein>
<dbReference type="GO" id="GO:0006508">
    <property type="term" value="P:proteolysis"/>
    <property type="evidence" value="ECO:0007669"/>
    <property type="project" value="UniProtKB-KW"/>
</dbReference>
<dbReference type="Gene3D" id="6.20.330.10">
    <property type="match status" value="1"/>
</dbReference>
<dbReference type="Pfam" id="PF01343">
    <property type="entry name" value="Peptidase_S49"/>
    <property type="match status" value="1"/>
</dbReference>
<evidence type="ECO:0000259" key="6">
    <source>
        <dbReference type="Pfam" id="PF01343"/>
    </source>
</evidence>
<feature type="transmembrane region" description="Helical" evidence="5">
    <location>
        <begin position="40"/>
        <end position="59"/>
    </location>
</feature>
<dbReference type="AlphaFoldDB" id="A0A1H6FD91"/>
<dbReference type="Proteomes" id="UP000236724">
    <property type="component" value="Unassembled WGS sequence"/>
</dbReference>
<dbReference type="InterPro" id="IPR029045">
    <property type="entry name" value="ClpP/crotonase-like_dom_sf"/>
</dbReference>
<dbReference type="PANTHER" id="PTHR42987">
    <property type="entry name" value="PEPTIDASE S49"/>
    <property type="match status" value="1"/>
</dbReference>
<keyword evidence="8" id="KW-1185">Reference proteome</keyword>
<dbReference type="InterPro" id="IPR002142">
    <property type="entry name" value="Peptidase_S49"/>
</dbReference>
<dbReference type="CDD" id="cd07023">
    <property type="entry name" value="S49_Sppa_N_C"/>
    <property type="match status" value="1"/>
</dbReference>
<dbReference type="EMBL" id="FMSV02000537">
    <property type="protein sequence ID" value="SEH07613.1"/>
    <property type="molecule type" value="Genomic_DNA"/>
</dbReference>
<dbReference type="OrthoDB" id="9764363at2"/>
<gene>
    <name evidence="7" type="primary">sppA</name>
    <name evidence="7" type="ORF">MBHS_03489</name>
</gene>
<evidence type="ECO:0000256" key="4">
    <source>
        <dbReference type="ARBA" id="ARBA00022825"/>
    </source>
</evidence>
<accession>A0A1H6FD91</accession>
<reference evidence="7 8" key="1">
    <citation type="submission" date="2016-10" db="EMBL/GenBank/DDBJ databases">
        <authorList>
            <person name="de Groot N.N."/>
        </authorList>
    </citation>
    <scope>NUCLEOTIDE SEQUENCE [LARGE SCALE GENOMIC DNA]</scope>
    <source>
        <strain evidence="7">MBHS1</strain>
    </source>
</reference>